<evidence type="ECO:0000313" key="2">
    <source>
        <dbReference type="Proteomes" id="UP000188929"/>
    </source>
</evidence>
<evidence type="ECO:0000313" key="1">
    <source>
        <dbReference type="EMBL" id="ONH31744.1"/>
    </source>
</evidence>
<dbReference type="Gene3D" id="3.50.30.30">
    <property type="match status" value="1"/>
</dbReference>
<gene>
    <name evidence="1" type="ORF">BL253_08805</name>
</gene>
<organism evidence="1 2">
    <name type="scientific">Pseudofrankia asymbiotica</name>
    <dbReference type="NCBI Taxonomy" id="1834516"/>
    <lineage>
        <taxon>Bacteria</taxon>
        <taxon>Bacillati</taxon>
        <taxon>Actinomycetota</taxon>
        <taxon>Actinomycetes</taxon>
        <taxon>Frankiales</taxon>
        <taxon>Frankiaceae</taxon>
        <taxon>Pseudofrankia</taxon>
    </lineage>
</organism>
<dbReference type="OrthoDB" id="1936983at2"/>
<dbReference type="STRING" id="1834516.BL253_08805"/>
<dbReference type="Proteomes" id="UP000188929">
    <property type="component" value="Unassembled WGS sequence"/>
</dbReference>
<dbReference type="RefSeq" id="WP_076815352.1">
    <property type="nucleotide sequence ID" value="NZ_MOMC01000015.1"/>
</dbReference>
<dbReference type="Gene3D" id="3.40.630.10">
    <property type="entry name" value="Zn peptidases"/>
    <property type="match status" value="1"/>
</dbReference>
<evidence type="ECO:0008006" key="3">
    <source>
        <dbReference type="Google" id="ProtNLM"/>
    </source>
</evidence>
<name>A0A1V2IF15_9ACTN</name>
<dbReference type="AlphaFoldDB" id="A0A1V2IF15"/>
<dbReference type="SUPFAM" id="SSF53187">
    <property type="entry name" value="Zn-dependent exopeptidases"/>
    <property type="match status" value="1"/>
</dbReference>
<keyword evidence="2" id="KW-1185">Reference proteome</keyword>
<accession>A0A1V2IF15</accession>
<dbReference type="EMBL" id="MOMC01000015">
    <property type="protein sequence ID" value="ONH31744.1"/>
    <property type="molecule type" value="Genomic_DNA"/>
</dbReference>
<sequence length="506" mass="54750">MTIRIESDGALAGIPGWPSGGFPAAGPERIPSYVEAGLLPSLREIYQDNALMVGLGPRITGSRAHDDFIGWLHEQFQRNGCDVLPYAYSPCNLWEALSWGVSVLDGRLAGDVPVAAYYPRGGETPDEGLVGRLVDVETAAAAGVDLTDPAAVAGWLAEVTGEPAAGDPAAPYFLLIDSHLPEVGSRADLDAETGVFHRQPGDDDTPWKTLWDRKLWKAVAAAPGARAAAGVVCVVDASYQALEGNYVPPLAGYLGIPALYVDREAGTRLRRAATTAPRIRFTMTARRTATRTPSIVAVLPGDGGTDRTLICNTHSDGTNFVEENGAVALVEIARYLNALRLRGRGLRHTVVFSAVTGHFNGDPARFPETEGFIADHPDLVGRATAALTLEHLGVTEWLDDEQGYRTTGLPDWGVMWVDERLEKLAVERFDHYDLPNHRLARRDAPMYAGVGKAFADIDLPALSFLSAPTYLLTTPVNGCLDKLDPALMRRQMTWFIDLLHRLDAQP</sequence>
<comment type="caution">
    <text evidence="1">The sequence shown here is derived from an EMBL/GenBank/DDBJ whole genome shotgun (WGS) entry which is preliminary data.</text>
</comment>
<proteinExistence type="predicted"/>
<protein>
    <recommendedName>
        <fullName evidence="3">Peptidase M28 domain-containing protein</fullName>
    </recommendedName>
</protein>
<reference evidence="2" key="1">
    <citation type="submission" date="2016-10" db="EMBL/GenBank/DDBJ databases">
        <title>Frankia sp. NRRL B-16386 Genome sequencing.</title>
        <authorList>
            <person name="Ghodhbane-Gtari F."/>
            <person name="Swanson E."/>
            <person name="Gueddou A."/>
            <person name="Hezbri K."/>
            <person name="Ktari K."/>
            <person name="Nouioui I."/>
            <person name="Morris K."/>
            <person name="Simpson S."/>
            <person name="Abebe-Akele F."/>
            <person name="Thomas K."/>
            <person name="Gtari M."/>
            <person name="Tisa L.S."/>
        </authorList>
    </citation>
    <scope>NUCLEOTIDE SEQUENCE [LARGE SCALE GENOMIC DNA]</scope>
    <source>
        <strain evidence="2">NRRL B-16386</strain>
    </source>
</reference>